<proteinExistence type="predicted"/>
<evidence type="ECO:0000313" key="5">
    <source>
        <dbReference type="RefSeq" id="XP_035873535.1"/>
    </source>
</evidence>
<dbReference type="EMBL" id="JABVXQ010000003">
    <property type="protein sequence ID" value="KAF6119955.1"/>
    <property type="molecule type" value="Genomic_DNA"/>
</dbReference>
<dbReference type="Proteomes" id="UP000504628">
    <property type="component" value="Chromosome 2"/>
</dbReference>
<sequence>MDAAGAAAAKLLRGWLSASAGAWEGALRILLSVVSAPRSPDASCLYFSSPLFGPAVPGGARSPALAAPRPLAAVPTARLLCHQKEGVRAQQRDPGSRRCHCRGWGGVGDRWGLGAPQALGDGGPLSLTGPRSLGRHRLPPNLRVTHRSAILANGIPGGSPTRAPRSLGRSELHIPPFGVAMPGSIGRSLCPSDPRTAPSLPLRGALGLVDRPGP</sequence>
<accession>A0A7E6D2M0</accession>
<feature type="region of interest" description="Disordered" evidence="1">
    <location>
        <begin position="185"/>
        <end position="214"/>
    </location>
</feature>
<gene>
    <name evidence="5 6" type="primary">LOC118498801</name>
    <name evidence="2" type="ORF">HJG60_010322</name>
</gene>
<dbReference type="KEGG" id="pdic:118498801"/>
<reference evidence="5 6" key="2">
    <citation type="submission" date="2025-04" db="UniProtKB">
        <authorList>
            <consortium name="RefSeq"/>
        </authorList>
    </citation>
    <scope>IDENTIFICATION</scope>
    <source>
        <tissue evidence="5 6">Muscle</tissue>
    </source>
</reference>
<organism evidence="3 5">
    <name type="scientific">Phyllostomus discolor</name>
    <name type="common">pale spear-nosed bat</name>
    <dbReference type="NCBI Taxonomy" id="89673"/>
    <lineage>
        <taxon>Eukaryota</taxon>
        <taxon>Metazoa</taxon>
        <taxon>Chordata</taxon>
        <taxon>Craniata</taxon>
        <taxon>Vertebrata</taxon>
        <taxon>Euteleostomi</taxon>
        <taxon>Mammalia</taxon>
        <taxon>Eutheria</taxon>
        <taxon>Laurasiatheria</taxon>
        <taxon>Chiroptera</taxon>
        <taxon>Yangochiroptera</taxon>
        <taxon>Phyllostomidae</taxon>
        <taxon>Phyllostominae</taxon>
        <taxon>Phyllostomus</taxon>
    </lineage>
</organism>
<dbReference type="RefSeq" id="XP_035873536.1">
    <property type="nucleotide sequence ID" value="XM_036017643.1"/>
</dbReference>
<evidence type="ECO:0000313" key="4">
    <source>
        <dbReference type="Proteomes" id="UP000664940"/>
    </source>
</evidence>
<keyword evidence="3" id="KW-1185">Reference proteome</keyword>
<protein>
    <submittedName>
        <fullName evidence="5 6">Uncharacterized protein LOC118498801</fullName>
    </submittedName>
</protein>
<dbReference type="AlphaFoldDB" id="A0A7E6D2M0"/>
<evidence type="ECO:0000313" key="2">
    <source>
        <dbReference type="EMBL" id="KAF6119955.1"/>
    </source>
</evidence>
<dbReference type="Proteomes" id="UP000664940">
    <property type="component" value="Unassembled WGS sequence"/>
</dbReference>
<dbReference type="GeneID" id="118498801"/>
<evidence type="ECO:0000313" key="3">
    <source>
        <dbReference type="Proteomes" id="UP000504628"/>
    </source>
</evidence>
<dbReference type="RefSeq" id="XP_035873535.1">
    <property type="nucleotide sequence ID" value="XM_036017642.1"/>
</dbReference>
<name>A0A7E6D2M0_9CHIR</name>
<reference evidence="2 4" key="1">
    <citation type="journal article" date="2020" name="Nature">
        <title>Six reference-quality genomes reveal evolution of bat adaptations.</title>
        <authorList>
            <person name="Jebb D."/>
            <person name="Huang Z."/>
            <person name="Pippel M."/>
            <person name="Hughes G.M."/>
            <person name="Lavrichenko K."/>
            <person name="Devanna P."/>
            <person name="Winkler S."/>
            <person name="Jermiin L.S."/>
            <person name="Skirmuntt E.C."/>
            <person name="Katzourakis A."/>
            <person name="Burkitt-Gray L."/>
            <person name="Ray D.A."/>
            <person name="Sullivan K.A.M."/>
            <person name="Roscito J.G."/>
            <person name="Kirilenko B.M."/>
            <person name="Davalos L.M."/>
            <person name="Corthals A.P."/>
            <person name="Power M.L."/>
            <person name="Jones G."/>
            <person name="Ransome R.D."/>
            <person name="Dechmann D.K.N."/>
            <person name="Locatelli A.G."/>
            <person name="Puechmaille S.J."/>
            <person name="Fedrigo O."/>
            <person name="Jarvis E.D."/>
            <person name="Hiller M."/>
            <person name="Vernes S.C."/>
            <person name="Myers E.W."/>
            <person name="Teeling E.C."/>
        </authorList>
    </citation>
    <scope>NUCLEOTIDE SEQUENCE [LARGE SCALE GENOMIC DNA]</scope>
    <source>
        <strain evidence="2">Bat1K_MPI-CBG_1</strain>
    </source>
</reference>
<evidence type="ECO:0000256" key="1">
    <source>
        <dbReference type="SAM" id="MobiDB-lite"/>
    </source>
</evidence>
<evidence type="ECO:0000313" key="6">
    <source>
        <dbReference type="RefSeq" id="XP_035873536.1"/>
    </source>
</evidence>